<dbReference type="InterPro" id="IPR007074">
    <property type="entry name" value="LicD/FKTN/FKRP_NTP_transf"/>
</dbReference>
<dbReference type="InterPro" id="IPR052613">
    <property type="entry name" value="LicD_transferase"/>
</dbReference>
<dbReference type="Pfam" id="PF04991">
    <property type="entry name" value="LicD"/>
    <property type="match status" value="1"/>
</dbReference>
<name>A0A6P8I0N0_ACTTE</name>
<reference evidence="4" key="1">
    <citation type="submission" date="2025-08" db="UniProtKB">
        <authorList>
            <consortium name="RefSeq"/>
        </authorList>
    </citation>
    <scope>IDENTIFICATION</scope>
    <source>
        <tissue evidence="4">Tentacle</tissue>
    </source>
</reference>
<evidence type="ECO:0000313" key="4">
    <source>
        <dbReference type="RefSeq" id="XP_031558437.1"/>
    </source>
</evidence>
<dbReference type="KEGG" id="aten:116294890"/>
<dbReference type="RefSeq" id="XP_031558437.1">
    <property type="nucleotide sequence ID" value="XM_031702577.1"/>
</dbReference>
<dbReference type="GO" id="GO:0009100">
    <property type="term" value="P:glycoprotein metabolic process"/>
    <property type="evidence" value="ECO:0007669"/>
    <property type="project" value="UniProtKB-ARBA"/>
</dbReference>
<evidence type="ECO:0000259" key="2">
    <source>
        <dbReference type="Pfam" id="PF04991"/>
    </source>
</evidence>
<evidence type="ECO:0000256" key="1">
    <source>
        <dbReference type="SAM" id="Phobius"/>
    </source>
</evidence>
<evidence type="ECO:0000313" key="3">
    <source>
        <dbReference type="Proteomes" id="UP000515163"/>
    </source>
</evidence>
<dbReference type="AlphaFoldDB" id="A0A6P8I0N0"/>
<keyword evidence="1" id="KW-1133">Transmembrane helix</keyword>
<dbReference type="Proteomes" id="UP000515163">
    <property type="component" value="Unplaced"/>
</dbReference>
<dbReference type="InParanoid" id="A0A6P8I0N0"/>
<dbReference type="OrthoDB" id="5958806at2759"/>
<dbReference type="GeneID" id="116294890"/>
<protein>
    <submittedName>
        <fullName evidence="4">Uncharacterized protein LOC116294890</fullName>
    </submittedName>
</protein>
<proteinExistence type="predicted"/>
<organism evidence="3 4">
    <name type="scientific">Actinia tenebrosa</name>
    <name type="common">Australian red waratah sea anemone</name>
    <dbReference type="NCBI Taxonomy" id="6105"/>
    <lineage>
        <taxon>Eukaryota</taxon>
        <taxon>Metazoa</taxon>
        <taxon>Cnidaria</taxon>
        <taxon>Anthozoa</taxon>
        <taxon>Hexacorallia</taxon>
        <taxon>Actiniaria</taxon>
        <taxon>Actiniidae</taxon>
        <taxon>Actinia</taxon>
    </lineage>
</organism>
<sequence length="528" mass="61031">MLISRCSIRCPWKRLQYLVVFLIKTALFLAMSYYIFLYRDTIAMFVHEAFCCSASEHVSVIGINYNTMPPNSQAKFIFVIPRKTKRTTCGKKDSDGICHEVQHLVRILDENSYLDGATCQGLDHIKERASQKRMRSCLFETKYWTLRIKQTTVVGKQTQTITLCNLAEGPFLIRRSVFDKLGFRPSHGEATLLDFFLRSKGSLQIAASQKCSFLKQQTVTDRGAMSNKEVYLDYGLLGFHHNILRVVRDDSITWTQCTKDLFLCPDKPLQELHESRDKALVELFPICCHERLDQYLRDSVFAFEKVNMPFRLCAGTVLGAVRTKGIIPWTYDIDICVSSTNYQNSNAFFQMEKILSARGYSSPLIFNLRRVMPIFPLMKDISSISLNESNLYNKKALKLMEYVLPIERPKWSSMGYVDVYPMDNLFRTESSNIVINNRNYTTVGDPHSYLVEVFGESYHQVDYRGKSKDPHKPWVFWKWKSSLAQEDVPSGLTDDKLGCCVMFLGIALMSYTVLKFCYHSCSFTRRKW</sequence>
<keyword evidence="1" id="KW-0812">Transmembrane</keyword>
<keyword evidence="3" id="KW-1185">Reference proteome</keyword>
<dbReference type="PANTHER" id="PTHR13627:SF31">
    <property type="entry name" value="RIBITOL 5-PHOSPHATE TRANSFERASE FKRP"/>
    <property type="match status" value="1"/>
</dbReference>
<accession>A0A6P8I0N0</accession>
<feature type="transmembrane region" description="Helical" evidence="1">
    <location>
        <begin position="15"/>
        <end position="36"/>
    </location>
</feature>
<gene>
    <name evidence="4" type="primary">LOC116294890</name>
</gene>
<keyword evidence="1" id="KW-0472">Membrane</keyword>
<feature type="domain" description="LicD/FKTN/FKRP nucleotidyltransferase" evidence="2">
    <location>
        <begin position="305"/>
        <end position="351"/>
    </location>
</feature>
<dbReference type="PANTHER" id="PTHR13627">
    <property type="entry name" value="FUKUTIN RELATED PROTEIN"/>
    <property type="match status" value="1"/>
</dbReference>